<keyword evidence="1" id="KW-0677">Repeat</keyword>
<organism evidence="6 7">
    <name type="scientific">Kwoniella pini CBS 10737</name>
    <dbReference type="NCBI Taxonomy" id="1296096"/>
    <lineage>
        <taxon>Eukaryota</taxon>
        <taxon>Fungi</taxon>
        <taxon>Dikarya</taxon>
        <taxon>Basidiomycota</taxon>
        <taxon>Agaricomycotina</taxon>
        <taxon>Tremellomycetes</taxon>
        <taxon>Tremellales</taxon>
        <taxon>Cryptococcaceae</taxon>
        <taxon>Kwoniella</taxon>
    </lineage>
</organism>
<keyword evidence="7" id="KW-1185">Reference proteome</keyword>
<dbReference type="Pfam" id="PF00023">
    <property type="entry name" value="Ank"/>
    <property type="match status" value="2"/>
</dbReference>
<dbReference type="Proteomes" id="UP000094020">
    <property type="component" value="Chromosome 2"/>
</dbReference>
<feature type="region of interest" description="Disordered" evidence="4">
    <location>
        <begin position="1"/>
        <end position="91"/>
    </location>
</feature>
<dbReference type="SUPFAM" id="SSF54616">
    <property type="entry name" value="DNA-binding domain of Mlu1-box binding protein MBP1"/>
    <property type="match status" value="1"/>
</dbReference>
<dbReference type="Gene3D" id="3.10.260.10">
    <property type="entry name" value="Transcription regulator HTH, APSES-type DNA-binding domain"/>
    <property type="match status" value="1"/>
</dbReference>
<dbReference type="InterPro" id="IPR002110">
    <property type="entry name" value="Ankyrin_rpt"/>
</dbReference>
<dbReference type="PANTHER" id="PTHR43828:SF3">
    <property type="entry name" value="CHROMO DOMAIN-CONTAINING PROTEIN"/>
    <property type="match status" value="1"/>
</dbReference>
<dbReference type="PANTHER" id="PTHR43828">
    <property type="entry name" value="ASPARAGINASE"/>
    <property type="match status" value="1"/>
</dbReference>
<feature type="repeat" description="ANK" evidence="3">
    <location>
        <begin position="669"/>
        <end position="701"/>
    </location>
</feature>
<reference evidence="6" key="1">
    <citation type="submission" date="2013-07" db="EMBL/GenBank/DDBJ databases">
        <authorList>
            <consortium name="The Broad Institute Genome Sequencing Platform"/>
            <person name="Cuomo C."/>
            <person name="Litvintseva A."/>
            <person name="Chen Y."/>
            <person name="Heitman J."/>
            <person name="Sun S."/>
            <person name="Springer D."/>
            <person name="Dromer F."/>
            <person name="Young S.K."/>
            <person name="Zeng Q."/>
            <person name="Gargeya S."/>
            <person name="Fitzgerald M."/>
            <person name="Abouelleil A."/>
            <person name="Alvarado L."/>
            <person name="Berlin A.M."/>
            <person name="Chapman S.B."/>
            <person name="Dewar J."/>
            <person name="Goldberg J."/>
            <person name="Griggs A."/>
            <person name="Gujja S."/>
            <person name="Hansen M."/>
            <person name="Howarth C."/>
            <person name="Imamovic A."/>
            <person name="Larimer J."/>
            <person name="McCowan C."/>
            <person name="Murphy C."/>
            <person name="Pearson M."/>
            <person name="Priest M."/>
            <person name="Roberts A."/>
            <person name="Saif S."/>
            <person name="Shea T."/>
            <person name="Sykes S."/>
            <person name="Wortman J."/>
            <person name="Nusbaum C."/>
            <person name="Birren B."/>
        </authorList>
    </citation>
    <scope>NUCLEOTIDE SEQUENCE</scope>
    <source>
        <strain evidence="6">CBS 10737</strain>
    </source>
</reference>
<dbReference type="Pfam" id="PF04383">
    <property type="entry name" value="KilA-N"/>
    <property type="match status" value="1"/>
</dbReference>
<feature type="compositionally biased region" description="Acidic residues" evidence="4">
    <location>
        <begin position="435"/>
        <end position="450"/>
    </location>
</feature>
<dbReference type="RefSeq" id="XP_070058505.1">
    <property type="nucleotide sequence ID" value="XM_070202404.1"/>
</dbReference>
<dbReference type="FunFam" id="3.10.260.10:FF:000001">
    <property type="entry name" value="APSES transcription factor (MbpA)"/>
    <property type="match status" value="1"/>
</dbReference>
<dbReference type="InterPro" id="IPR036770">
    <property type="entry name" value="Ankyrin_rpt-contain_sf"/>
</dbReference>
<dbReference type="EMBL" id="CP144520">
    <property type="protein sequence ID" value="WWC67626.1"/>
    <property type="molecule type" value="Genomic_DNA"/>
</dbReference>
<evidence type="ECO:0000256" key="2">
    <source>
        <dbReference type="ARBA" id="ARBA00023043"/>
    </source>
</evidence>
<dbReference type="GO" id="GO:0030907">
    <property type="term" value="C:MBF transcription complex"/>
    <property type="evidence" value="ECO:0007669"/>
    <property type="project" value="TreeGrafter"/>
</dbReference>
<reference evidence="6" key="2">
    <citation type="submission" date="2024-02" db="EMBL/GenBank/DDBJ databases">
        <title>Comparative genomics of Cryptococcus and Kwoniella reveals pathogenesis evolution and contrasting modes of karyotype evolution via chromosome fusion or intercentromeric recombination.</title>
        <authorList>
            <person name="Coelho M.A."/>
            <person name="David-Palma M."/>
            <person name="Shea T."/>
            <person name="Bowers K."/>
            <person name="McGinley-Smith S."/>
            <person name="Mohammad A.W."/>
            <person name="Gnirke A."/>
            <person name="Yurkov A.M."/>
            <person name="Nowrousian M."/>
            <person name="Sun S."/>
            <person name="Cuomo C.A."/>
            <person name="Heitman J."/>
        </authorList>
    </citation>
    <scope>NUCLEOTIDE SEQUENCE</scope>
    <source>
        <strain evidence="6">CBS 10737</strain>
    </source>
</reference>
<feature type="compositionally biased region" description="Low complexity" evidence="4">
    <location>
        <begin position="272"/>
        <end position="286"/>
    </location>
</feature>
<dbReference type="GO" id="GO:0003677">
    <property type="term" value="F:DNA binding"/>
    <property type="evidence" value="ECO:0007669"/>
    <property type="project" value="InterPro"/>
</dbReference>
<proteinExistence type="predicted"/>
<dbReference type="PROSITE" id="PS50088">
    <property type="entry name" value="ANK_REPEAT"/>
    <property type="match status" value="2"/>
</dbReference>
<dbReference type="GO" id="GO:0001228">
    <property type="term" value="F:DNA-binding transcription activator activity, RNA polymerase II-specific"/>
    <property type="evidence" value="ECO:0007669"/>
    <property type="project" value="UniProtKB-ARBA"/>
</dbReference>
<feature type="region of interest" description="Disordered" evidence="4">
    <location>
        <begin position="238"/>
        <end position="304"/>
    </location>
</feature>
<feature type="region of interest" description="Disordered" evidence="4">
    <location>
        <begin position="391"/>
        <end position="412"/>
    </location>
</feature>
<name>A0AAJ8MMI4_9TREE</name>
<dbReference type="GO" id="GO:0033309">
    <property type="term" value="C:SBF transcription complex"/>
    <property type="evidence" value="ECO:0007669"/>
    <property type="project" value="TreeGrafter"/>
</dbReference>
<feature type="region of interest" description="Disordered" evidence="4">
    <location>
        <begin position="424"/>
        <end position="482"/>
    </location>
</feature>
<evidence type="ECO:0000313" key="6">
    <source>
        <dbReference type="EMBL" id="WWC67626.1"/>
    </source>
</evidence>
<feature type="compositionally biased region" description="Polar residues" evidence="4">
    <location>
        <begin position="1"/>
        <end position="11"/>
    </location>
</feature>
<keyword evidence="2 3" id="KW-0040">ANK repeat</keyword>
<dbReference type="Gene3D" id="1.25.40.20">
    <property type="entry name" value="Ankyrin repeat-containing domain"/>
    <property type="match status" value="1"/>
</dbReference>
<dbReference type="InterPro" id="IPR051642">
    <property type="entry name" value="SWI6-like"/>
</dbReference>
<dbReference type="KEGG" id="kpin:30174861"/>
<evidence type="ECO:0000313" key="7">
    <source>
        <dbReference type="Proteomes" id="UP000094020"/>
    </source>
</evidence>
<feature type="repeat" description="ANK" evidence="3">
    <location>
        <begin position="527"/>
        <end position="559"/>
    </location>
</feature>
<dbReference type="PROSITE" id="PS51299">
    <property type="entry name" value="HTH_APSES"/>
    <property type="match status" value="1"/>
</dbReference>
<gene>
    <name evidence="6" type="ORF">I206_101536</name>
</gene>
<dbReference type="InterPro" id="IPR003163">
    <property type="entry name" value="Tscrpt_reg_HTH_APSES-type"/>
</dbReference>
<evidence type="ECO:0000256" key="4">
    <source>
        <dbReference type="SAM" id="MobiDB-lite"/>
    </source>
</evidence>
<feature type="compositionally biased region" description="Polar residues" evidence="4">
    <location>
        <begin position="62"/>
        <end position="80"/>
    </location>
</feature>
<feature type="compositionally biased region" description="Low complexity" evidence="4">
    <location>
        <begin position="17"/>
        <end position="29"/>
    </location>
</feature>
<evidence type="ECO:0000256" key="1">
    <source>
        <dbReference type="ARBA" id="ARBA00022737"/>
    </source>
</evidence>
<feature type="compositionally biased region" description="Polar residues" evidence="4">
    <location>
        <begin position="246"/>
        <end position="263"/>
    </location>
</feature>
<accession>A0AAJ8MMI4</accession>
<protein>
    <recommendedName>
        <fullName evidence="5">HTH APSES-type domain-containing protein</fullName>
    </recommendedName>
</protein>
<evidence type="ECO:0000256" key="3">
    <source>
        <dbReference type="PROSITE-ProRule" id="PRU00023"/>
    </source>
</evidence>
<feature type="domain" description="HTH APSES-type" evidence="5">
    <location>
        <begin position="125"/>
        <end position="233"/>
    </location>
</feature>
<dbReference type="InterPro" id="IPR036887">
    <property type="entry name" value="HTH_APSES_sf"/>
</dbReference>
<dbReference type="AlphaFoldDB" id="A0AAJ8MMI4"/>
<sequence>MEASSSSSNHGQPPATPSHSSLLPSLSPSQNIEQTPAPLHTLPAHLHSQQPPPPQPRLGPAHQQTSMQPPASTSTSNSESQRQHLTTAQQLQQQHQNVFGNVMGTAPGQGPTNSSQTGGTAQAKVYASVYSGIPVFEAMIRGISVMRRTSDSWVNATQILKVAGIHKSARTKILEKEIHPGIHEKVQGGYGKYQGTWIPFERGQELAAQYGVTSYLAPVFDFVPSATAIAALPVIRTGTPDRAGQKTPSSNMTGYNPSLMSGNRGNGRVISPFPQGHAHPHAQAGQLPPPPPPQFAPSNGDQNQMMGIQPHPAMGYPGQQQMMYYPAPQPHLYPGHDNKRGIAMAMTPSLSGDGLHNPSLGPAADINGLGLPPSGAEMYIDQYGLPHPTPSYQPISYTVDTDMGPPPAKRQKSEDALYINGDMEEQQHEPPQQDAEAEGEDIDDGASDSSDDLRDGQPLPWSMRLSNKPIRPRPNASSSKTRSRLLSLFSASADGGEEEDINVRQVFGLSSEDMPNECDIDMVIDNRGHTALHWACSLAKLSITKQLIELGADIHRGNYAGETPLIRSILTTNQFESGQFYSLLEYLSPSIKTLDHAYKSIVHHISMVAGLKGRASSARSYMANVLEWVARDQQSHQQQHLNGAANGQDGIHHDTSINLKTLIDIQDIHGDTAINIAARVGNKGLVNLLLDAGADKGKANNLGLKPSDFGLDIESLKVTPGEAIVSSLKSEVPKPARKSRDVQKNIAAIFETISSTFSSEMVNKQTKLNATEQSVRVATKALADKRQQLHKAQVKVGELELLSQRVESLKRNPSQEIDCTGRTILIGESELPLSFQPVSSEDLASIKKETQSIIDGNNLDEIALPERGEEGALIKLRRINLWEDRLTLLLNQRINELENTNLGKVFEYKKLISLTTKVPVDKVDGMLDGLLAAIESDGQGIDLSRVSEFMNRIKEIPRA</sequence>
<dbReference type="SUPFAM" id="SSF48403">
    <property type="entry name" value="Ankyrin repeat"/>
    <property type="match status" value="1"/>
</dbReference>
<dbReference type="GeneID" id="30174861"/>
<dbReference type="SMART" id="SM01252">
    <property type="entry name" value="KilA-N"/>
    <property type="match status" value="1"/>
</dbReference>
<dbReference type="SMART" id="SM00248">
    <property type="entry name" value="ANK"/>
    <property type="match status" value="2"/>
</dbReference>
<dbReference type="InterPro" id="IPR018004">
    <property type="entry name" value="KilA/APSES_HTH"/>
</dbReference>
<dbReference type="PROSITE" id="PS50297">
    <property type="entry name" value="ANK_REP_REGION"/>
    <property type="match status" value="2"/>
</dbReference>
<evidence type="ECO:0000259" key="5">
    <source>
        <dbReference type="PROSITE" id="PS51299"/>
    </source>
</evidence>